<dbReference type="InterPro" id="IPR011009">
    <property type="entry name" value="Kinase-like_dom_sf"/>
</dbReference>
<dbReference type="Pfam" id="PF00069">
    <property type="entry name" value="Pkinase"/>
    <property type="match status" value="1"/>
</dbReference>
<evidence type="ECO:0000256" key="3">
    <source>
        <dbReference type="ARBA" id="ARBA00022741"/>
    </source>
</evidence>
<feature type="domain" description="Protein kinase" evidence="7">
    <location>
        <begin position="23"/>
        <end position="151"/>
    </location>
</feature>
<evidence type="ECO:0000256" key="1">
    <source>
        <dbReference type="ARBA" id="ARBA00022527"/>
    </source>
</evidence>
<keyword evidence="4 8" id="KW-0418">Kinase</keyword>
<dbReference type="InterPro" id="IPR017441">
    <property type="entry name" value="Protein_kinase_ATP_BS"/>
</dbReference>
<evidence type="ECO:0000256" key="4">
    <source>
        <dbReference type="ARBA" id="ARBA00022777"/>
    </source>
</evidence>
<dbReference type="OrthoDB" id="354826at2759"/>
<keyword evidence="2" id="KW-0808">Transferase</keyword>
<dbReference type="EMBL" id="MCGO01000095">
    <property type="protein sequence ID" value="ORY28442.1"/>
    <property type="molecule type" value="Genomic_DNA"/>
</dbReference>
<dbReference type="PROSITE" id="PS50011">
    <property type="entry name" value="PROTEIN_KINASE_DOM"/>
    <property type="match status" value="1"/>
</dbReference>
<dbReference type="GO" id="GO:0009966">
    <property type="term" value="P:regulation of signal transduction"/>
    <property type="evidence" value="ECO:0007669"/>
    <property type="project" value="TreeGrafter"/>
</dbReference>
<organism evidence="8 9">
    <name type="scientific">Rhizoclosmatium globosum</name>
    <dbReference type="NCBI Taxonomy" id="329046"/>
    <lineage>
        <taxon>Eukaryota</taxon>
        <taxon>Fungi</taxon>
        <taxon>Fungi incertae sedis</taxon>
        <taxon>Chytridiomycota</taxon>
        <taxon>Chytridiomycota incertae sedis</taxon>
        <taxon>Chytridiomycetes</taxon>
        <taxon>Chytridiales</taxon>
        <taxon>Chytriomycetaceae</taxon>
        <taxon>Rhizoclosmatium</taxon>
    </lineage>
</organism>
<dbReference type="GO" id="GO:0007186">
    <property type="term" value="P:G protein-coupled receptor signaling pathway"/>
    <property type="evidence" value="ECO:0007669"/>
    <property type="project" value="TreeGrafter"/>
</dbReference>
<dbReference type="InterPro" id="IPR000719">
    <property type="entry name" value="Prot_kinase_dom"/>
</dbReference>
<proteinExistence type="predicted"/>
<evidence type="ECO:0000313" key="8">
    <source>
        <dbReference type="EMBL" id="ORY28442.1"/>
    </source>
</evidence>
<dbReference type="Proteomes" id="UP000193642">
    <property type="component" value="Unassembled WGS sequence"/>
</dbReference>
<dbReference type="PANTHER" id="PTHR24355">
    <property type="entry name" value="G PROTEIN-COUPLED RECEPTOR KINASE/RIBOSOMAL PROTEIN S6 KINASE"/>
    <property type="match status" value="1"/>
</dbReference>
<dbReference type="Gene3D" id="1.10.510.10">
    <property type="entry name" value="Transferase(Phosphotransferase) domain 1"/>
    <property type="match status" value="1"/>
</dbReference>
<feature type="binding site" evidence="6">
    <location>
        <position position="52"/>
    </location>
    <ligand>
        <name>ATP</name>
        <dbReference type="ChEBI" id="CHEBI:30616"/>
    </ligand>
</feature>
<sequence length="151" mass="17582">MGQDQSTIIHKDTSLVDVDLRSFNLLRVVGKGAFGKVRIVQKKDSGVLYALKYIDKLQCIRMRAIQNIFENGAFLDIQHPLIVNLRYAFQDDTYMFMVLDLMEGGDLRFHLDQWHGFDERVIKGWACEIVCGVEWLHSRRILHRDLKPGVY</sequence>
<dbReference type="STRING" id="329046.A0A1Y2B0V2"/>
<dbReference type="PROSITE" id="PS00107">
    <property type="entry name" value="PROTEIN_KINASE_ATP"/>
    <property type="match status" value="1"/>
</dbReference>
<evidence type="ECO:0000313" key="9">
    <source>
        <dbReference type="Proteomes" id="UP000193642"/>
    </source>
</evidence>
<dbReference type="GO" id="GO:0005524">
    <property type="term" value="F:ATP binding"/>
    <property type="evidence" value="ECO:0007669"/>
    <property type="project" value="UniProtKB-UniRule"/>
</dbReference>
<dbReference type="SUPFAM" id="SSF56112">
    <property type="entry name" value="Protein kinase-like (PK-like)"/>
    <property type="match status" value="1"/>
</dbReference>
<evidence type="ECO:0000256" key="2">
    <source>
        <dbReference type="ARBA" id="ARBA00022679"/>
    </source>
</evidence>
<dbReference type="GO" id="GO:0004703">
    <property type="term" value="F:G protein-coupled receptor kinase activity"/>
    <property type="evidence" value="ECO:0007669"/>
    <property type="project" value="TreeGrafter"/>
</dbReference>
<dbReference type="AlphaFoldDB" id="A0A1Y2B0V2"/>
<dbReference type="Gene3D" id="3.30.200.20">
    <property type="entry name" value="Phosphorylase Kinase, domain 1"/>
    <property type="match status" value="1"/>
</dbReference>
<accession>A0A1Y2B0V2</accession>
<evidence type="ECO:0000256" key="6">
    <source>
        <dbReference type="PROSITE-ProRule" id="PRU10141"/>
    </source>
</evidence>
<dbReference type="PANTHER" id="PTHR24355:SF30">
    <property type="entry name" value="SERINE_THREONINE-PROTEIN KINASE 32B ISOFORM X1"/>
    <property type="match status" value="1"/>
</dbReference>
<evidence type="ECO:0000259" key="7">
    <source>
        <dbReference type="PROSITE" id="PS50011"/>
    </source>
</evidence>
<dbReference type="GO" id="GO:0001664">
    <property type="term" value="F:G protein-coupled receptor binding"/>
    <property type="evidence" value="ECO:0007669"/>
    <property type="project" value="TreeGrafter"/>
</dbReference>
<keyword evidence="9" id="KW-1185">Reference proteome</keyword>
<gene>
    <name evidence="8" type="ORF">BCR33DRAFT_725149</name>
</gene>
<keyword evidence="5 6" id="KW-0067">ATP-binding</keyword>
<name>A0A1Y2B0V2_9FUNG</name>
<keyword evidence="3 6" id="KW-0547">Nucleotide-binding</keyword>
<protein>
    <submittedName>
        <fullName evidence="8">Kinase-like protein</fullName>
    </submittedName>
</protein>
<comment type="caution">
    <text evidence="8">The sequence shown here is derived from an EMBL/GenBank/DDBJ whole genome shotgun (WGS) entry which is preliminary data.</text>
</comment>
<keyword evidence="1" id="KW-0723">Serine/threonine-protein kinase</keyword>
<reference evidence="8 9" key="1">
    <citation type="submission" date="2016-07" db="EMBL/GenBank/DDBJ databases">
        <title>Pervasive Adenine N6-methylation of Active Genes in Fungi.</title>
        <authorList>
            <consortium name="DOE Joint Genome Institute"/>
            <person name="Mondo S.J."/>
            <person name="Dannebaum R.O."/>
            <person name="Kuo R.C."/>
            <person name="Labutti K."/>
            <person name="Haridas S."/>
            <person name="Kuo A."/>
            <person name="Salamov A."/>
            <person name="Ahrendt S.R."/>
            <person name="Lipzen A."/>
            <person name="Sullivan W."/>
            <person name="Andreopoulos W.B."/>
            <person name="Clum A."/>
            <person name="Lindquist E."/>
            <person name="Daum C."/>
            <person name="Ramamoorthy G.K."/>
            <person name="Gryganskyi A."/>
            <person name="Culley D."/>
            <person name="Magnuson J.K."/>
            <person name="James T.Y."/>
            <person name="O'Malley M.A."/>
            <person name="Stajich J.E."/>
            <person name="Spatafora J.W."/>
            <person name="Visel A."/>
            <person name="Grigoriev I.V."/>
        </authorList>
    </citation>
    <scope>NUCLEOTIDE SEQUENCE [LARGE SCALE GENOMIC DNA]</scope>
    <source>
        <strain evidence="8 9">JEL800</strain>
    </source>
</reference>
<evidence type="ECO:0000256" key="5">
    <source>
        <dbReference type="ARBA" id="ARBA00022840"/>
    </source>
</evidence>
<dbReference type="SMART" id="SM00220">
    <property type="entry name" value="S_TKc"/>
    <property type="match status" value="1"/>
</dbReference>